<dbReference type="PANTHER" id="PTHR30383">
    <property type="entry name" value="THIOESTERASE 1/PROTEASE 1/LYSOPHOSPHOLIPASE L1"/>
    <property type="match status" value="1"/>
</dbReference>
<comment type="caution">
    <text evidence="2">The sequence shown here is derived from an EMBL/GenBank/DDBJ whole genome shotgun (WGS) entry which is preliminary data.</text>
</comment>
<dbReference type="Pfam" id="PF13472">
    <property type="entry name" value="Lipase_GDSL_2"/>
    <property type="match status" value="1"/>
</dbReference>
<reference evidence="2 3" key="1">
    <citation type="submission" date="2020-08" db="EMBL/GenBank/DDBJ databases">
        <title>Cohnella phylogeny.</title>
        <authorList>
            <person name="Dunlap C."/>
        </authorList>
    </citation>
    <scope>NUCLEOTIDE SEQUENCE [LARGE SCALE GENOMIC DNA]</scope>
    <source>
        <strain evidence="2 3">CBP 2801</strain>
    </source>
</reference>
<dbReference type="AlphaFoldDB" id="A0A7X0SP55"/>
<dbReference type="EMBL" id="JACJVO010000010">
    <property type="protein sequence ID" value="MBB6731253.1"/>
    <property type="molecule type" value="Genomic_DNA"/>
</dbReference>
<organism evidence="2 3">
    <name type="scientific">Cohnella zeiphila</name>
    <dbReference type="NCBI Taxonomy" id="2761120"/>
    <lineage>
        <taxon>Bacteria</taxon>
        <taxon>Bacillati</taxon>
        <taxon>Bacillota</taxon>
        <taxon>Bacilli</taxon>
        <taxon>Bacillales</taxon>
        <taxon>Paenibacillaceae</taxon>
        <taxon>Cohnella</taxon>
    </lineage>
</organism>
<evidence type="ECO:0000313" key="3">
    <source>
        <dbReference type="Proteomes" id="UP000564644"/>
    </source>
</evidence>
<gene>
    <name evidence="2" type="ORF">H7C18_10075</name>
</gene>
<dbReference type="SUPFAM" id="SSF52266">
    <property type="entry name" value="SGNH hydrolase"/>
    <property type="match status" value="1"/>
</dbReference>
<evidence type="ECO:0000313" key="2">
    <source>
        <dbReference type="EMBL" id="MBB6731253.1"/>
    </source>
</evidence>
<protein>
    <recommendedName>
        <fullName evidence="1">SGNH hydrolase-type esterase domain-containing protein</fullName>
    </recommendedName>
</protein>
<name>A0A7X0SP55_9BACL</name>
<dbReference type="Proteomes" id="UP000564644">
    <property type="component" value="Unassembled WGS sequence"/>
</dbReference>
<dbReference type="InterPro" id="IPR036514">
    <property type="entry name" value="SGNH_hydro_sf"/>
</dbReference>
<sequence>MNAFFPRAGLPNVFAKLAGGGDATIVYLGGSITRAPGYRVMTAEWLQEQYPQAKIEAINAGVSGTGSDLGAARTARDVLRHRPDLVFVEFVVNDRGAPESKAWIEGIVRQVRNADPMTDLLFVYTLAEQDVAGFRKGRYQPGALLQDEVADEYGIPSIHLGVELSRLVAEGTVVFTVWEGEKAPAGAVVFTRDSVHPTVPDGHRLYADEIVRRLKTLRGRAESGMPSPHLLPAETLVPGNPWEYAAMKAPAELAAFAGEWTFETPERPGPAQEFSWLFPGLWRSGKPGDAFTVEFVGTHIGLFDIGGPYSGRLKVSVDGGEPIVLDRFTLHNDHDRNEYAFLPALPNGRHVVRFEIDAARTDKAAVFEAAGKHESLGHFRQHPDRYGQTLVQLGMLLLVQPPL</sequence>
<accession>A0A7X0SP55</accession>
<dbReference type="Gene3D" id="3.40.50.1110">
    <property type="entry name" value="SGNH hydrolase"/>
    <property type="match status" value="1"/>
</dbReference>
<dbReference type="InterPro" id="IPR013830">
    <property type="entry name" value="SGNH_hydro"/>
</dbReference>
<dbReference type="InterPro" id="IPR051532">
    <property type="entry name" value="Ester_Hydrolysis_Enzymes"/>
</dbReference>
<dbReference type="Gene3D" id="2.60.120.260">
    <property type="entry name" value="Galactose-binding domain-like"/>
    <property type="match status" value="1"/>
</dbReference>
<dbReference type="GO" id="GO:0004622">
    <property type="term" value="F:phosphatidylcholine lysophospholipase activity"/>
    <property type="evidence" value="ECO:0007669"/>
    <property type="project" value="TreeGrafter"/>
</dbReference>
<keyword evidence="3" id="KW-1185">Reference proteome</keyword>
<evidence type="ECO:0000259" key="1">
    <source>
        <dbReference type="Pfam" id="PF13472"/>
    </source>
</evidence>
<feature type="domain" description="SGNH hydrolase-type esterase" evidence="1">
    <location>
        <begin position="28"/>
        <end position="198"/>
    </location>
</feature>
<proteinExistence type="predicted"/>
<dbReference type="PANTHER" id="PTHR30383:SF28">
    <property type="entry name" value="LIPASE_ACYLHYDROLASE"/>
    <property type="match status" value="1"/>
</dbReference>